<keyword evidence="2" id="KW-0238">DNA-binding</keyword>
<evidence type="ECO:0000256" key="4">
    <source>
        <dbReference type="SAM" id="MobiDB-lite"/>
    </source>
</evidence>
<dbReference type="InterPro" id="IPR002912">
    <property type="entry name" value="ACT_dom"/>
</dbReference>
<dbReference type="Proteomes" id="UP000650467">
    <property type="component" value="Unassembled WGS sequence"/>
</dbReference>
<comment type="caution">
    <text evidence="7">The sequence shown here is derived from an EMBL/GenBank/DDBJ whole genome shotgun (WGS) entry which is preliminary data.</text>
</comment>
<dbReference type="SUPFAM" id="SSF55021">
    <property type="entry name" value="ACT-like"/>
    <property type="match status" value="1"/>
</dbReference>
<dbReference type="PROSITE" id="PS50888">
    <property type="entry name" value="BHLH"/>
    <property type="match status" value="1"/>
</dbReference>
<dbReference type="AlphaFoldDB" id="A0A835T556"/>
<evidence type="ECO:0000256" key="1">
    <source>
        <dbReference type="ARBA" id="ARBA00004123"/>
    </source>
</evidence>
<dbReference type="GO" id="GO:0003700">
    <property type="term" value="F:DNA-binding transcription factor activity"/>
    <property type="evidence" value="ECO:0007669"/>
    <property type="project" value="InterPro"/>
</dbReference>
<comment type="subcellular location">
    <subcellularLocation>
        <location evidence="1">Nucleus</location>
    </subcellularLocation>
</comment>
<evidence type="ECO:0000256" key="3">
    <source>
        <dbReference type="ARBA" id="ARBA00023242"/>
    </source>
</evidence>
<feature type="domain" description="BHLH" evidence="5">
    <location>
        <begin position="130"/>
        <end position="202"/>
    </location>
</feature>
<dbReference type="SMART" id="SM00353">
    <property type="entry name" value="HLH"/>
    <property type="match status" value="1"/>
</dbReference>
<protein>
    <recommendedName>
        <fullName evidence="9">BHLH domain-containing protein</fullName>
    </recommendedName>
</protein>
<dbReference type="CDD" id="cd04873">
    <property type="entry name" value="ACT_UUR-ACR-like"/>
    <property type="match status" value="1"/>
</dbReference>
<feature type="region of interest" description="Disordered" evidence="4">
    <location>
        <begin position="255"/>
        <end position="286"/>
    </location>
</feature>
<evidence type="ECO:0000259" key="5">
    <source>
        <dbReference type="PROSITE" id="PS50888"/>
    </source>
</evidence>
<dbReference type="PANTHER" id="PTHR45844">
    <property type="entry name" value="TRANSCRIPTION FACTOR BHLH30"/>
    <property type="match status" value="1"/>
</dbReference>
<proteinExistence type="predicted"/>
<dbReference type="InterPro" id="IPR045865">
    <property type="entry name" value="ACT-like_dom_sf"/>
</dbReference>
<dbReference type="InterPro" id="IPR045847">
    <property type="entry name" value="AIG1-like"/>
</dbReference>
<evidence type="ECO:0000256" key="2">
    <source>
        <dbReference type="ARBA" id="ARBA00023125"/>
    </source>
</evidence>
<dbReference type="Pfam" id="PF22754">
    <property type="entry name" value="bHLH-TF_ACT-like_plant"/>
    <property type="match status" value="1"/>
</dbReference>
<dbReference type="OrthoDB" id="515240at2759"/>
<evidence type="ECO:0000259" key="6">
    <source>
        <dbReference type="PROSITE" id="PS51671"/>
    </source>
</evidence>
<dbReference type="PROSITE" id="PS51671">
    <property type="entry name" value="ACT"/>
    <property type="match status" value="1"/>
</dbReference>
<dbReference type="InterPro" id="IPR054502">
    <property type="entry name" value="bHLH-TF_ACT-like_plant"/>
</dbReference>
<dbReference type="PANTHER" id="PTHR45844:SF2">
    <property type="entry name" value="TRANSCRIPTION FACTOR BHLH30"/>
    <property type="match status" value="1"/>
</dbReference>
<reference evidence="7" key="1">
    <citation type="journal article" date="2020" name="bioRxiv">
        <title>Comparative genomics of Chlamydomonas.</title>
        <authorList>
            <person name="Craig R.J."/>
            <person name="Hasan A.R."/>
            <person name="Ness R.W."/>
            <person name="Keightley P.D."/>
        </authorList>
    </citation>
    <scope>NUCLEOTIDE SEQUENCE</scope>
    <source>
        <strain evidence="7">SAG 7.73</strain>
    </source>
</reference>
<dbReference type="GO" id="GO:0005634">
    <property type="term" value="C:nucleus"/>
    <property type="evidence" value="ECO:0007669"/>
    <property type="project" value="UniProtKB-SubCell"/>
</dbReference>
<dbReference type="InterPro" id="IPR036638">
    <property type="entry name" value="HLH_DNA-bd_sf"/>
</dbReference>
<keyword evidence="3" id="KW-0539">Nucleus</keyword>
<dbReference type="InterPro" id="IPR011598">
    <property type="entry name" value="bHLH_dom"/>
</dbReference>
<keyword evidence="8" id="KW-1185">Reference proteome</keyword>
<evidence type="ECO:0000313" key="7">
    <source>
        <dbReference type="EMBL" id="KAG2436278.1"/>
    </source>
</evidence>
<feature type="domain" description="ACT" evidence="6">
    <location>
        <begin position="297"/>
        <end position="376"/>
    </location>
</feature>
<evidence type="ECO:0000313" key="8">
    <source>
        <dbReference type="Proteomes" id="UP000650467"/>
    </source>
</evidence>
<sequence>MPTQDITSATLTSGALMSGTMPGPHGTPAPQPALSAPGLPGILPAYGIRPPPALPLGFPQLMVQVLPAQAALAAHLQQQHHQQSIAAALAHAAPMPSSMAPPAQMPARVASPTYRHTGRAQAAEAAAGSRAPVSHSTVEKQRRDRINSLIDELRDLVPPTQQQQQQQQMGLISIGVGDNPEASSRRPKHVVLADTINLLKGLRQRVSFAAVTAELQQLPAGGSGSGGGMLPTPVPVAMPLPGMYGAVAGAGMVPGMPGSGVQPMKQEPQGSSSQEDDDMGRLGGPGVTVKKGPDCFYVQVTCPDRKGLLSDITDTLRNLSLEVRTAAVTTTGGSVRDVFEVVPPDGTTTLAPEAVQSMVQGALSQRASEGQQEVTAGKRPRA</sequence>
<dbReference type="Gene3D" id="4.10.280.10">
    <property type="entry name" value="Helix-loop-helix DNA-binding domain"/>
    <property type="match status" value="1"/>
</dbReference>
<evidence type="ECO:0008006" key="9">
    <source>
        <dbReference type="Google" id="ProtNLM"/>
    </source>
</evidence>
<feature type="compositionally biased region" description="Polar residues" evidence="4">
    <location>
        <begin position="1"/>
        <end position="15"/>
    </location>
</feature>
<dbReference type="GO" id="GO:0003677">
    <property type="term" value="F:DNA binding"/>
    <property type="evidence" value="ECO:0007669"/>
    <property type="project" value="UniProtKB-KW"/>
</dbReference>
<dbReference type="EMBL" id="JAEHOC010000013">
    <property type="protein sequence ID" value="KAG2436278.1"/>
    <property type="molecule type" value="Genomic_DNA"/>
</dbReference>
<gene>
    <name evidence="7" type="ORF">HXX76_006589</name>
</gene>
<feature type="region of interest" description="Disordered" evidence="4">
    <location>
        <begin position="1"/>
        <end position="36"/>
    </location>
</feature>
<dbReference type="Pfam" id="PF00010">
    <property type="entry name" value="HLH"/>
    <property type="match status" value="1"/>
</dbReference>
<organism evidence="7 8">
    <name type="scientific">Chlamydomonas incerta</name>
    <dbReference type="NCBI Taxonomy" id="51695"/>
    <lineage>
        <taxon>Eukaryota</taxon>
        <taxon>Viridiplantae</taxon>
        <taxon>Chlorophyta</taxon>
        <taxon>core chlorophytes</taxon>
        <taxon>Chlorophyceae</taxon>
        <taxon>CS clade</taxon>
        <taxon>Chlamydomonadales</taxon>
        <taxon>Chlamydomonadaceae</taxon>
        <taxon>Chlamydomonas</taxon>
    </lineage>
</organism>
<dbReference type="GO" id="GO:0046983">
    <property type="term" value="F:protein dimerization activity"/>
    <property type="evidence" value="ECO:0007669"/>
    <property type="project" value="InterPro"/>
</dbReference>
<accession>A0A835T556</accession>
<dbReference type="SUPFAM" id="SSF47459">
    <property type="entry name" value="HLH, helix-loop-helix DNA-binding domain"/>
    <property type="match status" value="1"/>
</dbReference>
<name>A0A835T556_CHLIN</name>
<feature type="compositionally biased region" description="Polar residues" evidence="4">
    <location>
        <begin position="362"/>
        <end position="374"/>
    </location>
</feature>
<feature type="region of interest" description="Disordered" evidence="4">
    <location>
        <begin position="362"/>
        <end position="382"/>
    </location>
</feature>